<accession>A0A1J5Q277</accession>
<organism evidence="1">
    <name type="scientific">mine drainage metagenome</name>
    <dbReference type="NCBI Taxonomy" id="410659"/>
    <lineage>
        <taxon>unclassified sequences</taxon>
        <taxon>metagenomes</taxon>
        <taxon>ecological metagenomes</taxon>
    </lineage>
</organism>
<dbReference type="AlphaFoldDB" id="A0A1J5Q277"/>
<evidence type="ECO:0000313" key="1">
    <source>
        <dbReference type="EMBL" id="OIQ71579.1"/>
    </source>
</evidence>
<reference evidence="1" key="1">
    <citation type="submission" date="2016-10" db="EMBL/GenBank/DDBJ databases">
        <title>Sequence of Gallionella enrichment culture.</title>
        <authorList>
            <person name="Poehlein A."/>
            <person name="Muehling M."/>
            <person name="Daniel R."/>
        </authorList>
    </citation>
    <scope>NUCLEOTIDE SEQUENCE</scope>
</reference>
<name>A0A1J5Q277_9ZZZZ</name>
<protein>
    <submittedName>
        <fullName evidence="1">Uncharacterized protein</fullName>
    </submittedName>
</protein>
<comment type="caution">
    <text evidence="1">The sequence shown here is derived from an EMBL/GenBank/DDBJ whole genome shotgun (WGS) entry which is preliminary data.</text>
</comment>
<proteinExistence type="predicted"/>
<sequence>MALLHVVQQVLQAPADALALGVYGFLQCLGIECQKIARRAGGRQLLDGKADAGAGFFIGIDRLSHLGQHPGVEQIKLGGKSSQRVGRPGRVGKATVIDFGRTLQGVGP</sequence>
<dbReference type="EMBL" id="MLJW01003664">
    <property type="protein sequence ID" value="OIQ71579.1"/>
    <property type="molecule type" value="Genomic_DNA"/>
</dbReference>
<gene>
    <name evidence="1" type="ORF">GALL_468020</name>
</gene>